<keyword evidence="3" id="KW-1185">Reference proteome</keyword>
<dbReference type="AlphaFoldDB" id="A0A2A2KTC3"/>
<evidence type="ECO:0000256" key="1">
    <source>
        <dbReference type="SAM" id="MobiDB-lite"/>
    </source>
</evidence>
<feature type="compositionally biased region" description="Basic and acidic residues" evidence="1">
    <location>
        <begin position="52"/>
        <end position="69"/>
    </location>
</feature>
<accession>A0A2A2KTC3</accession>
<feature type="compositionally biased region" description="Basic and acidic residues" evidence="1">
    <location>
        <begin position="82"/>
        <end position="102"/>
    </location>
</feature>
<dbReference type="Proteomes" id="UP000218231">
    <property type="component" value="Unassembled WGS sequence"/>
</dbReference>
<evidence type="ECO:0000313" key="3">
    <source>
        <dbReference type="Proteomes" id="UP000218231"/>
    </source>
</evidence>
<organism evidence="2 3">
    <name type="scientific">Diploscapter pachys</name>
    <dbReference type="NCBI Taxonomy" id="2018661"/>
    <lineage>
        <taxon>Eukaryota</taxon>
        <taxon>Metazoa</taxon>
        <taxon>Ecdysozoa</taxon>
        <taxon>Nematoda</taxon>
        <taxon>Chromadorea</taxon>
        <taxon>Rhabditida</taxon>
        <taxon>Rhabditina</taxon>
        <taxon>Rhabditomorpha</taxon>
        <taxon>Rhabditoidea</taxon>
        <taxon>Rhabditidae</taxon>
        <taxon>Diploscapter</taxon>
    </lineage>
</organism>
<evidence type="ECO:0000313" key="2">
    <source>
        <dbReference type="EMBL" id="PAV77174.1"/>
    </source>
</evidence>
<dbReference type="EMBL" id="LIAE01007752">
    <property type="protein sequence ID" value="PAV77174.1"/>
    <property type="molecule type" value="Genomic_DNA"/>
</dbReference>
<feature type="compositionally biased region" description="Basic and acidic residues" evidence="1">
    <location>
        <begin position="7"/>
        <end position="24"/>
    </location>
</feature>
<name>A0A2A2KTC3_9BILA</name>
<gene>
    <name evidence="2" type="ORF">WR25_12569</name>
</gene>
<reference evidence="2 3" key="1">
    <citation type="journal article" date="2017" name="Curr. Biol.">
        <title>Genome architecture and evolution of a unichromosomal asexual nematode.</title>
        <authorList>
            <person name="Fradin H."/>
            <person name="Zegar C."/>
            <person name="Gutwein M."/>
            <person name="Lucas J."/>
            <person name="Kovtun M."/>
            <person name="Corcoran D."/>
            <person name="Baugh L.R."/>
            <person name="Kiontke K."/>
            <person name="Gunsalus K."/>
            <person name="Fitch D.H."/>
            <person name="Piano F."/>
        </authorList>
    </citation>
    <scope>NUCLEOTIDE SEQUENCE [LARGE SCALE GENOMIC DNA]</scope>
    <source>
        <strain evidence="2">PF1309</strain>
    </source>
</reference>
<sequence>MQRVHSLRKERNDRVGNEVTHCEAEAAEVEAAESTRYHKPKPPPGKAGTGMEKGRKEEEGKKPRSHSDNSEAQSDGEGDIPGAERREESIDRAERMSTDKGNRAWSSGRRMLKG</sequence>
<comment type="caution">
    <text evidence="2">The sequence shown here is derived from an EMBL/GenBank/DDBJ whole genome shotgun (WGS) entry which is preliminary data.</text>
</comment>
<proteinExistence type="predicted"/>
<feature type="region of interest" description="Disordered" evidence="1">
    <location>
        <begin position="1"/>
        <end position="114"/>
    </location>
</feature>
<protein>
    <submittedName>
        <fullName evidence="2">Uncharacterized protein</fullName>
    </submittedName>
</protein>